<dbReference type="GO" id="GO:0016042">
    <property type="term" value="P:lipid catabolic process"/>
    <property type="evidence" value="ECO:0007669"/>
    <property type="project" value="InterPro"/>
</dbReference>
<evidence type="ECO:0000256" key="1">
    <source>
        <dbReference type="SAM" id="SignalP"/>
    </source>
</evidence>
<dbReference type="Proteomes" id="UP000050640">
    <property type="component" value="Unplaced"/>
</dbReference>
<feature type="signal peptide" evidence="1">
    <location>
        <begin position="1"/>
        <end position="18"/>
    </location>
</feature>
<keyword evidence="1" id="KW-0732">Signal</keyword>
<organism evidence="2 3">
    <name type="scientific">Elaeophora elaphi</name>
    <dbReference type="NCBI Taxonomy" id="1147741"/>
    <lineage>
        <taxon>Eukaryota</taxon>
        <taxon>Metazoa</taxon>
        <taxon>Ecdysozoa</taxon>
        <taxon>Nematoda</taxon>
        <taxon>Chromadorea</taxon>
        <taxon>Rhabditida</taxon>
        <taxon>Spirurina</taxon>
        <taxon>Spiruromorpha</taxon>
        <taxon>Filarioidea</taxon>
        <taxon>Onchocercidae</taxon>
        <taxon>Elaeophora</taxon>
    </lineage>
</organism>
<dbReference type="WBParaSite" id="EEL_0000727501-mRNA-1">
    <property type="protein sequence ID" value="EEL_0000727501-mRNA-1"/>
    <property type="gene ID" value="EEL_0000727501"/>
</dbReference>
<sequence>MLLYVLLLLLSNEYHSQAEFTDHFNDFLRRKYGIKKQKLLERLDMGLGHWGSFGGKLDANDPINKRPVLFVHGALSRAAVFLRHREFFIYRGYSSSELYATSYGNGINSAIFDGVHCKYIKQIRQMLVAVNNYTGKTVNIIAHSMGSAVSRKAILGAFCFDTNELLGAPLTELVNTFITVGGTNHGLQICPSIVPLCGSLSSLHCNSKLMKELNSQSYRFEGRSSYDIHSLGDPIIGLNCCNESCGVLPNHNASFGVTDLDHFALLSETITLQLSLLNQADGRNSGNSITRMNYIDSEDDIKYHENNVHQTMKIITKTKNL</sequence>
<name>A0A0R3RYC1_9BILA</name>
<dbReference type="GO" id="GO:0016298">
    <property type="term" value="F:lipase activity"/>
    <property type="evidence" value="ECO:0007669"/>
    <property type="project" value="TreeGrafter"/>
</dbReference>
<dbReference type="SUPFAM" id="SSF53474">
    <property type="entry name" value="alpha/beta-Hydrolases"/>
    <property type="match status" value="1"/>
</dbReference>
<accession>A0A0R3RYC1</accession>
<protein>
    <submittedName>
        <fullName evidence="3">Triacylglycerol lipase</fullName>
    </submittedName>
</protein>
<dbReference type="Pfam" id="PF01674">
    <property type="entry name" value="Lipase_2"/>
    <property type="match status" value="1"/>
</dbReference>
<feature type="chain" id="PRO_5006447880" evidence="1">
    <location>
        <begin position="19"/>
        <end position="321"/>
    </location>
</feature>
<dbReference type="AlphaFoldDB" id="A0A0R3RYC1"/>
<dbReference type="InterPro" id="IPR002918">
    <property type="entry name" value="Lipase_EstA/Esterase_EstB"/>
</dbReference>
<evidence type="ECO:0000313" key="2">
    <source>
        <dbReference type="Proteomes" id="UP000050640"/>
    </source>
</evidence>
<dbReference type="PANTHER" id="PTHR32015">
    <property type="entry name" value="FASTING INDUCED LIPASE"/>
    <property type="match status" value="1"/>
</dbReference>
<dbReference type="PANTHER" id="PTHR32015:SF3">
    <property type="entry name" value="TRIACYLGLYCEROL LIPASE"/>
    <property type="match status" value="1"/>
</dbReference>
<dbReference type="InterPro" id="IPR029058">
    <property type="entry name" value="AB_hydrolase_fold"/>
</dbReference>
<dbReference type="Gene3D" id="3.40.50.1820">
    <property type="entry name" value="alpha/beta hydrolase"/>
    <property type="match status" value="1"/>
</dbReference>
<proteinExistence type="predicted"/>
<keyword evidence="2" id="KW-1185">Reference proteome</keyword>
<evidence type="ECO:0000313" key="3">
    <source>
        <dbReference type="WBParaSite" id="EEL_0000727501-mRNA-1"/>
    </source>
</evidence>
<reference evidence="3" key="1">
    <citation type="submission" date="2017-02" db="UniProtKB">
        <authorList>
            <consortium name="WormBaseParasite"/>
        </authorList>
    </citation>
    <scope>IDENTIFICATION</scope>
</reference>